<evidence type="ECO:0008006" key="3">
    <source>
        <dbReference type="Google" id="ProtNLM"/>
    </source>
</evidence>
<dbReference type="SUPFAM" id="SSF55486">
    <property type="entry name" value="Metalloproteases ('zincins'), catalytic domain"/>
    <property type="match status" value="1"/>
</dbReference>
<protein>
    <recommendedName>
        <fullName evidence="3">FTP domain-containing protein</fullName>
    </recommendedName>
</protein>
<comment type="caution">
    <text evidence="1">The sequence shown here is derived from an EMBL/GenBank/DDBJ whole genome shotgun (WGS) entry which is preliminary data.</text>
</comment>
<dbReference type="AlphaFoldDB" id="A0A1V6TA01"/>
<dbReference type="OrthoDB" id="5334969at2759"/>
<gene>
    <name evidence="1" type="ORF">PENSTE_c009G07245</name>
</gene>
<evidence type="ECO:0000313" key="1">
    <source>
        <dbReference type="EMBL" id="OQE23192.1"/>
    </source>
</evidence>
<accession>A0A1V6TA01</accession>
<keyword evidence="2" id="KW-1185">Reference proteome</keyword>
<name>A0A1V6TA01_9EURO</name>
<dbReference type="EMBL" id="MLKD01000009">
    <property type="protein sequence ID" value="OQE23192.1"/>
    <property type="molecule type" value="Genomic_DNA"/>
</dbReference>
<proteinExistence type="predicted"/>
<organism evidence="1 2">
    <name type="scientific">Penicillium steckii</name>
    <dbReference type="NCBI Taxonomy" id="303698"/>
    <lineage>
        <taxon>Eukaryota</taxon>
        <taxon>Fungi</taxon>
        <taxon>Dikarya</taxon>
        <taxon>Ascomycota</taxon>
        <taxon>Pezizomycotina</taxon>
        <taxon>Eurotiomycetes</taxon>
        <taxon>Eurotiomycetidae</taxon>
        <taxon>Eurotiales</taxon>
        <taxon>Aspergillaceae</taxon>
        <taxon>Penicillium</taxon>
    </lineage>
</organism>
<dbReference type="Proteomes" id="UP000191285">
    <property type="component" value="Unassembled WGS sequence"/>
</dbReference>
<reference evidence="2" key="1">
    <citation type="journal article" date="2017" name="Nat. Microbiol.">
        <title>Global analysis of biosynthetic gene clusters reveals vast potential of secondary metabolite production in Penicillium species.</title>
        <authorList>
            <person name="Nielsen J.C."/>
            <person name="Grijseels S."/>
            <person name="Prigent S."/>
            <person name="Ji B."/>
            <person name="Dainat J."/>
            <person name="Nielsen K.F."/>
            <person name="Frisvad J.C."/>
            <person name="Workman M."/>
            <person name="Nielsen J."/>
        </authorList>
    </citation>
    <scope>NUCLEOTIDE SEQUENCE [LARGE SCALE GENOMIC DNA]</scope>
    <source>
        <strain evidence="2">IBT 24891</strain>
    </source>
</reference>
<evidence type="ECO:0000313" key="2">
    <source>
        <dbReference type="Proteomes" id="UP000191285"/>
    </source>
</evidence>
<sequence length="775" mass="84573">MQLNPQESFIDKDKDGVVRSLEHLEAPYVADIPSAEADAVSVSHQYLRDAAAIYGIPDTLLKNLDTKVPAQPSLADRSTPELNLAADPKSRHKCTIVSYQQTILGLPIWEAGFSVTLDDDMNVISSMSTIEEKVSAKTPKRDALARDMLDEKRLRQILGIEEKQPGVAINAQRLLVYKYDPQSRQETEEDETHESGVDVAVPTIELPPLRDSINSGAFIVCREFLFTWPLPNFGDINWRAFVEVNTGSVVYLRALMASIHAYVYTMDPFTRLGATGPPTTAPLSQLDNAREWKELPSVTASAPQQLTGRYVRVRDFDPPAIPPPISATGDFSFSVPTDGFAASNAYYQMARLFKLVEELGFDVKKLFDSTAPDSQFPLPVDHRGFSNAVNAKAPGNSLGNGSGGFIFGLAASGTSVGMASDFRVAAHEFCHALLWEAVHSPNFGFAHSAGDALGSIFCDPVNKHPDRFNSFPWITISRRHDRSLADGWAWGGTQDRGGYLSEQILNTSLFRAYRCLGGESTNVVSRKWASKYILYLTIAGIASLATSPITPTPTPVPYVTAMMLSDRGEVLGFPGGAVRKVIRWSFEEQGLYQRPGAPTPVTTRGSPPAVDVYIDDGRNGGYNYTAAWDQAQGVWNRRAADSGTIHQNPLKGVPNFLYVRVRNRGTSTVSSVRVNAYHLVEAEATSWPGGFEATTRGPITVTNIASGGSRLVGPFEWIPLHNSPRDSVIVSATAPGDRSNIDLASGLACARGPIEIDRLIPFDNNIALRRMNIAQ</sequence>